<dbReference type="RefSeq" id="XP_016475401.2">
    <property type="nucleotide sequence ID" value="XM_016619915.2"/>
</dbReference>
<dbReference type="InterPro" id="IPR043502">
    <property type="entry name" value="DNA/RNA_pol_sf"/>
</dbReference>
<dbReference type="GeneID" id="107797061"/>
<organism evidence="1 2">
    <name type="scientific">Nicotiana tabacum</name>
    <name type="common">Common tobacco</name>
    <dbReference type="NCBI Taxonomy" id="4097"/>
    <lineage>
        <taxon>Eukaryota</taxon>
        <taxon>Viridiplantae</taxon>
        <taxon>Streptophyta</taxon>
        <taxon>Embryophyta</taxon>
        <taxon>Tracheophyta</taxon>
        <taxon>Spermatophyta</taxon>
        <taxon>Magnoliopsida</taxon>
        <taxon>eudicotyledons</taxon>
        <taxon>Gunneridae</taxon>
        <taxon>Pentapetalae</taxon>
        <taxon>asterids</taxon>
        <taxon>lamiids</taxon>
        <taxon>Solanales</taxon>
        <taxon>Solanaceae</taxon>
        <taxon>Nicotianoideae</taxon>
        <taxon>Nicotianeae</taxon>
        <taxon>Nicotiana</taxon>
    </lineage>
</organism>
<evidence type="ECO:0000313" key="2">
    <source>
        <dbReference type="RefSeq" id="XP_016475401.2"/>
    </source>
</evidence>
<reference evidence="1" key="1">
    <citation type="journal article" date="2014" name="Nat. Commun.">
        <title>The tobacco genome sequence and its comparison with those of tomato and potato.</title>
        <authorList>
            <person name="Sierro N."/>
            <person name="Battey J.N."/>
            <person name="Ouadi S."/>
            <person name="Bakaher N."/>
            <person name="Bovet L."/>
            <person name="Willig A."/>
            <person name="Goepfert S."/>
            <person name="Peitsch M.C."/>
            <person name="Ivanov N.V."/>
        </authorList>
    </citation>
    <scope>NUCLEOTIDE SEQUENCE [LARGE SCALE GENOMIC DNA]</scope>
</reference>
<dbReference type="PaxDb" id="4097-A0A1S4AFI7"/>
<dbReference type="STRING" id="4097.A0A1S4AFI7"/>
<proteinExistence type="predicted"/>
<dbReference type="AlphaFoldDB" id="A0A1S4AFI7"/>
<dbReference type="KEGG" id="nta:107797061"/>
<dbReference type="RefSeq" id="XP_016475401.1">
    <property type="nucleotide sequence ID" value="XM_016619915.1"/>
</dbReference>
<dbReference type="PANTHER" id="PTHR11439">
    <property type="entry name" value="GAG-POL-RELATED RETROTRANSPOSON"/>
    <property type="match status" value="1"/>
</dbReference>
<gene>
    <name evidence="2" type="primary">LOC107797061</name>
</gene>
<keyword evidence="1" id="KW-1185">Reference proteome</keyword>
<reference evidence="2" key="2">
    <citation type="submission" date="2025-08" db="UniProtKB">
        <authorList>
            <consortium name="RefSeq"/>
        </authorList>
    </citation>
    <scope>IDENTIFICATION</scope>
    <source>
        <tissue evidence="2">Leaf</tissue>
    </source>
</reference>
<sequence length="197" mass="22857">MDVYNAFLQGDLFEEVYMSLPQGFGSQGRIRFCQVIQRHTHEPEKICARVDIRMRLRGGKPAIIHLDQNQKLTSLEYGKLFELDNDKEMEDRRPYQRLMGRLLYLSITRPDISFVVQTLSQFMHAPKESHYEVALRVVKYMKSHPGLGLLMSSNKSRKITTFCDANWSSCMVSRKSVTGFCIKLGESLISWRSKSRV</sequence>
<dbReference type="OrthoDB" id="1746074at2759"/>
<dbReference type="PANTHER" id="PTHR11439:SF452">
    <property type="entry name" value="REVERSE TRANSCRIPTASE TY1_COPIA-TYPE DOMAIN-CONTAINING PROTEIN"/>
    <property type="match status" value="1"/>
</dbReference>
<evidence type="ECO:0000313" key="1">
    <source>
        <dbReference type="Proteomes" id="UP000790787"/>
    </source>
</evidence>
<name>A0A1S4AFI7_TOBAC</name>
<accession>A0A1S4AFI7</accession>
<protein>
    <submittedName>
        <fullName evidence="2">Secreted RxLR effector protein 161-like</fullName>
    </submittedName>
</protein>
<dbReference type="SUPFAM" id="SSF56672">
    <property type="entry name" value="DNA/RNA polymerases"/>
    <property type="match status" value="1"/>
</dbReference>
<dbReference type="Proteomes" id="UP000790787">
    <property type="component" value="Chromosome 3"/>
</dbReference>